<dbReference type="Proteomes" id="UP000799291">
    <property type="component" value="Unassembled WGS sequence"/>
</dbReference>
<feature type="non-terminal residue" evidence="4">
    <location>
        <position position="1"/>
    </location>
</feature>
<evidence type="ECO:0000313" key="4">
    <source>
        <dbReference type="EMBL" id="KAF2689711.1"/>
    </source>
</evidence>
<feature type="compositionally biased region" description="Acidic residues" evidence="2">
    <location>
        <begin position="435"/>
        <end position="460"/>
    </location>
</feature>
<feature type="region of interest" description="Disordered" evidence="2">
    <location>
        <begin position="1"/>
        <end position="109"/>
    </location>
</feature>
<feature type="domain" description="Zn(2)-C6 fungal-type" evidence="3">
    <location>
        <begin position="352"/>
        <end position="386"/>
    </location>
</feature>
<feature type="compositionally biased region" description="Basic and acidic residues" evidence="2">
    <location>
        <begin position="8"/>
        <end position="20"/>
    </location>
</feature>
<evidence type="ECO:0000256" key="2">
    <source>
        <dbReference type="SAM" id="MobiDB-lite"/>
    </source>
</evidence>
<evidence type="ECO:0000256" key="1">
    <source>
        <dbReference type="ARBA" id="ARBA00023242"/>
    </source>
</evidence>
<dbReference type="GO" id="GO:0000981">
    <property type="term" value="F:DNA-binding transcription factor activity, RNA polymerase II-specific"/>
    <property type="evidence" value="ECO:0007669"/>
    <property type="project" value="InterPro"/>
</dbReference>
<accession>A0A6G1JHJ6</accession>
<dbReference type="OrthoDB" id="5303703at2759"/>
<proteinExistence type="predicted"/>
<dbReference type="PROSITE" id="PS50048">
    <property type="entry name" value="ZN2_CY6_FUNGAL_2"/>
    <property type="match status" value="1"/>
</dbReference>
<dbReference type="InterPro" id="IPR001138">
    <property type="entry name" value="Zn2Cys6_DnaBD"/>
</dbReference>
<evidence type="ECO:0000313" key="5">
    <source>
        <dbReference type="Proteomes" id="UP000799291"/>
    </source>
</evidence>
<gene>
    <name evidence="4" type="ORF">K458DRAFT_272825</name>
</gene>
<feature type="region of interest" description="Disordered" evidence="2">
    <location>
        <begin position="219"/>
        <end position="238"/>
    </location>
</feature>
<dbReference type="EMBL" id="MU005572">
    <property type="protein sequence ID" value="KAF2689711.1"/>
    <property type="molecule type" value="Genomic_DNA"/>
</dbReference>
<keyword evidence="5" id="KW-1185">Reference proteome</keyword>
<dbReference type="SUPFAM" id="SSF57701">
    <property type="entry name" value="Zn2/Cys6 DNA-binding domain"/>
    <property type="match status" value="1"/>
</dbReference>
<dbReference type="AlphaFoldDB" id="A0A6G1JHJ6"/>
<feature type="non-terminal residue" evidence="4">
    <location>
        <position position="690"/>
    </location>
</feature>
<protein>
    <recommendedName>
        <fullName evidence="3">Zn(2)-C6 fungal-type domain-containing protein</fullName>
    </recommendedName>
</protein>
<keyword evidence="1" id="KW-0539">Nucleus</keyword>
<dbReference type="CDD" id="cd00067">
    <property type="entry name" value="GAL4"/>
    <property type="match status" value="1"/>
</dbReference>
<sequence>KGKKSPRHSGDDHSLEESPRAKKPRIMSLFGGGPGSHSDEEADEEDMQPKTPGQGIGMRMSSLTLEQQDEIITDHQDQAADNGEETSPTFSEHSSKLDDDEYPLPAENPALSYGLRRNIDRTVATTTWLDVDQSGNYDPEEEDKKKALKLNKAKAKKKGKQKAAPKERKMKKIVKLRIQAIGNVLNITNGEDHWSDGHSMIDPEEEREMQELRSFYRQRTPGVEPQEPISDPKGELADLTGHPVARGCKTCRKYDQGCSMTANGEYPCAQCVEDGTECQAIVTPMSHGYGRCNLCEQRRQPCSFEDGSMCSICDQCLDSDDLECVPGKLANWTSDRIDLDRILYGPDRKHEKCTYCRTHKKRCSLKAKEDKPPCKYCKKHTIGCTFYDTMPVDLLKKGKGKQKAGDKTKAQSSRKKTDRGLPEVSIPDSSFFDANDLEDMNREDEEDNEREETPEIEMEDTEGRVGMMIKIKTSFAHPIEFYIMDGDAPDCNFCEMPVFGFVGHFEKTVYVIRWHNGLGFTELAAGHREDHGATTMCQNCTFTRLQIIACPGHGMQRIDDPSVAQVFEAAAEELMLAEPRSQMMQYQLQRWCSMCFDLATFMCCTPQPSVTESGFEEEDSLIDGCGLRLCNRCEQELRELFEGSSHSMTAAYEQEPKPQVDQDGAGSEQATIRADVGFLKVDGLLMRNVE</sequence>
<dbReference type="InterPro" id="IPR036864">
    <property type="entry name" value="Zn2-C6_fun-type_DNA-bd_sf"/>
</dbReference>
<organism evidence="4 5">
    <name type="scientific">Lentithecium fluviatile CBS 122367</name>
    <dbReference type="NCBI Taxonomy" id="1168545"/>
    <lineage>
        <taxon>Eukaryota</taxon>
        <taxon>Fungi</taxon>
        <taxon>Dikarya</taxon>
        <taxon>Ascomycota</taxon>
        <taxon>Pezizomycotina</taxon>
        <taxon>Dothideomycetes</taxon>
        <taxon>Pleosporomycetidae</taxon>
        <taxon>Pleosporales</taxon>
        <taxon>Massarineae</taxon>
        <taxon>Lentitheciaceae</taxon>
        <taxon>Lentithecium</taxon>
    </lineage>
</organism>
<evidence type="ECO:0000259" key="3">
    <source>
        <dbReference type="PROSITE" id="PS50048"/>
    </source>
</evidence>
<dbReference type="GO" id="GO:0008270">
    <property type="term" value="F:zinc ion binding"/>
    <property type="evidence" value="ECO:0007669"/>
    <property type="project" value="InterPro"/>
</dbReference>
<feature type="region of interest" description="Disordered" evidence="2">
    <location>
        <begin position="397"/>
        <end position="462"/>
    </location>
</feature>
<name>A0A6G1JHJ6_9PLEO</name>
<reference evidence="4" key="1">
    <citation type="journal article" date="2020" name="Stud. Mycol.">
        <title>101 Dothideomycetes genomes: a test case for predicting lifestyles and emergence of pathogens.</title>
        <authorList>
            <person name="Haridas S."/>
            <person name="Albert R."/>
            <person name="Binder M."/>
            <person name="Bloem J."/>
            <person name="Labutti K."/>
            <person name="Salamov A."/>
            <person name="Andreopoulos B."/>
            <person name="Baker S."/>
            <person name="Barry K."/>
            <person name="Bills G."/>
            <person name="Bluhm B."/>
            <person name="Cannon C."/>
            <person name="Castanera R."/>
            <person name="Culley D."/>
            <person name="Daum C."/>
            <person name="Ezra D."/>
            <person name="Gonzalez J."/>
            <person name="Henrissat B."/>
            <person name="Kuo A."/>
            <person name="Liang C."/>
            <person name="Lipzen A."/>
            <person name="Lutzoni F."/>
            <person name="Magnuson J."/>
            <person name="Mondo S."/>
            <person name="Nolan M."/>
            <person name="Ohm R."/>
            <person name="Pangilinan J."/>
            <person name="Park H.-J."/>
            <person name="Ramirez L."/>
            <person name="Alfaro M."/>
            <person name="Sun H."/>
            <person name="Tritt A."/>
            <person name="Yoshinaga Y."/>
            <person name="Zwiers L.-H."/>
            <person name="Turgeon B."/>
            <person name="Goodwin S."/>
            <person name="Spatafora J."/>
            <person name="Crous P."/>
            <person name="Grigoriev I."/>
        </authorList>
    </citation>
    <scope>NUCLEOTIDE SEQUENCE</scope>
    <source>
        <strain evidence="4">CBS 122367</strain>
    </source>
</reference>